<dbReference type="GO" id="GO:0004519">
    <property type="term" value="F:endonuclease activity"/>
    <property type="evidence" value="ECO:0007669"/>
    <property type="project" value="UniProtKB-KW"/>
</dbReference>
<evidence type="ECO:0000313" key="2">
    <source>
        <dbReference type="EMBL" id="SHL23513.1"/>
    </source>
</evidence>
<keyword evidence="2" id="KW-0378">Hydrolase</keyword>
<evidence type="ECO:0000256" key="1">
    <source>
        <dbReference type="ARBA" id="ARBA00022649"/>
    </source>
</evidence>
<proteinExistence type="predicted"/>
<dbReference type="AlphaFoldDB" id="A0A1M6YZG2"/>
<dbReference type="Gene3D" id="3.30.2310.20">
    <property type="entry name" value="RelE-like"/>
    <property type="match status" value="1"/>
</dbReference>
<reference evidence="3" key="1">
    <citation type="submission" date="2016-11" db="EMBL/GenBank/DDBJ databases">
        <authorList>
            <person name="Varghese N."/>
            <person name="Submissions S."/>
        </authorList>
    </citation>
    <scope>NUCLEOTIDE SEQUENCE [LARGE SCALE GENOMIC DNA]</scope>
    <source>
        <strain evidence="3">DSM 16219</strain>
    </source>
</reference>
<dbReference type="PANTHER" id="PTHR38813">
    <property type="match status" value="1"/>
</dbReference>
<dbReference type="Pfam" id="PF05016">
    <property type="entry name" value="ParE_toxin"/>
    <property type="match status" value="1"/>
</dbReference>
<dbReference type="OrthoDB" id="9797723at2"/>
<keyword evidence="2" id="KW-0540">Nuclease</keyword>
<gene>
    <name evidence="2" type="ORF">SAMN02745216_04870</name>
</gene>
<dbReference type="SUPFAM" id="SSF143011">
    <property type="entry name" value="RelE-like"/>
    <property type="match status" value="1"/>
</dbReference>
<dbReference type="Proteomes" id="UP000183994">
    <property type="component" value="Unassembled WGS sequence"/>
</dbReference>
<dbReference type="RefSeq" id="WP_073478851.1">
    <property type="nucleotide sequence ID" value="NZ_FQZU01000054.1"/>
</dbReference>
<sequence>MRSIEWTNRARKQLKRIPKQFQEAIGETVAKLAGFPECKDLNIVILKNHRYDYRLRVGRYRVLFNDNDVIEIVSIQEVRKRDERTY</sequence>
<organism evidence="2 3">
    <name type="scientific">Desulfatibacillum alkenivorans DSM 16219</name>
    <dbReference type="NCBI Taxonomy" id="1121393"/>
    <lineage>
        <taxon>Bacteria</taxon>
        <taxon>Pseudomonadati</taxon>
        <taxon>Thermodesulfobacteriota</taxon>
        <taxon>Desulfobacteria</taxon>
        <taxon>Desulfobacterales</taxon>
        <taxon>Desulfatibacillaceae</taxon>
        <taxon>Desulfatibacillum</taxon>
    </lineage>
</organism>
<keyword evidence="2" id="KW-0255">Endonuclease</keyword>
<dbReference type="InterPro" id="IPR052747">
    <property type="entry name" value="TA_system_RelE_toxin"/>
</dbReference>
<dbReference type="STRING" id="1121393.SAMN02745216_04870"/>
<dbReference type="InterPro" id="IPR035093">
    <property type="entry name" value="RelE/ParE_toxin_dom_sf"/>
</dbReference>
<keyword evidence="3" id="KW-1185">Reference proteome</keyword>
<accession>A0A1M6YZG2</accession>
<evidence type="ECO:0000313" key="3">
    <source>
        <dbReference type="Proteomes" id="UP000183994"/>
    </source>
</evidence>
<keyword evidence="1" id="KW-1277">Toxin-antitoxin system</keyword>
<protein>
    <submittedName>
        <fullName evidence="2">mRNA-degrading endonuclease RelE, toxin component of the RelBE toxin-antitoxin system</fullName>
    </submittedName>
</protein>
<dbReference type="EMBL" id="FQZU01000054">
    <property type="protein sequence ID" value="SHL23513.1"/>
    <property type="molecule type" value="Genomic_DNA"/>
</dbReference>
<name>A0A1M6YZG2_9BACT</name>
<dbReference type="PANTHER" id="PTHR38813:SF1">
    <property type="entry name" value="TOXIN RELE1-RELATED"/>
    <property type="match status" value="1"/>
</dbReference>
<dbReference type="InterPro" id="IPR007712">
    <property type="entry name" value="RelE/ParE_toxin"/>
</dbReference>